<dbReference type="InterPro" id="IPR004242">
    <property type="entry name" value="Transposase_21"/>
</dbReference>
<dbReference type="Proteomes" id="UP000826271">
    <property type="component" value="Unassembled WGS sequence"/>
</dbReference>
<organism evidence="2 3">
    <name type="scientific">Buddleja alternifolia</name>
    <dbReference type="NCBI Taxonomy" id="168488"/>
    <lineage>
        <taxon>Eukaryota</taxon>
        <taxon>Viridiplantae</taxon>
        <taxon>Streptophyta</taxon>
        <taxon>Embryophyta</taxon>
        <taxon>Tracheophyta</taxon>
        <taxon>Spermatophyta</taxon>
        <taxon>Magnoliopsida</taxon>
        <taxon>eudicotyledons</taxon>
        <taxon>Gunneridae</taxon>
        <taxon>Pentapetalae</taxon>
        <taxon>asterids</taxon>
        <taxon>lamiids</taxon>
        <taxon>Lamiales</taxon>
        <taxon>Scrophulariaceae</taxon>
        <taxon>Buddlejeae</taxon>
        <taxon>Buddleja</taxon>
    </lineage>
</organism>
<proteinExistence type="predicted"/>
<name>A0AAV6X5R1_9LAMI</name>
<dbReference type="Pfam" id="PF02992">
    <property type="entry name" value="Transposase_21"/>
    <property type="match status" value="1"/>
</dbReference>
<comment type="caution">
    <text evidence="2">The sequence shown here is derived from an EMBL/GenBank/DDBJ whole genome shotgun (WGS) entry which is preliminary data.</text>
</comment>
<dbReference type="AlphaFoldDB" id="A0AAV6X5R1"/>
<accession>A0AAV6X5R1</accession>
<dbReference type="PANTHER" id="PTHR10775:SF193">
    <property type="entry name" value="DUF4216 DOMAIN-CONTAINING PROTEIN"/>
    <property type="match status" value="1"/>
</dbReference>
<evidence type="ECO:0008006" key="4">
    <source>
        <dbReference type="Google" id="ProtNLM"/>
    </source>
</evidence>
<feature type="region of interest" description="Disordered" evidence="1">
    <location>
        <begin position="697"/>
        <end position="723"/>
    </location>
</feature>
<feature type="compositionally biased region" description="Low complexity" evidence="1">
    <location>
        <begin position="632"/>
        <end position="652"/>
    </location>
</feature>
<dbReference type="InterPro" id="IPR004252">
    <property type="entry name" value="Probable_transposase_24"/>
</dbReference>
<feature type="compositionally biased region" description="Acidic residues" evidence="1">
    <location>
        <begin position="354"/>
        <end position="366"/>
    </location>
</feature>
<gene>
    <name evidence="2" type="ORF">BUALT_Bualt08G0141100</name>
</gene>
<dbReference type="PANTHER" id="PTHR10775">
    <property type="entry name" value="OS08G0208400 PROTEIN"/>
    <property type="match status" value="1"/>
</dbReference>
<feature type="region of interest" description="Disordered" evidence="1">
    <location>
        <begin position="337"/>
        <end position="366"/>
    </location>
</feature>
<protein>
    <recommendedName>
        <fullName evidence="4">Transposase</fullName>
    </recommendedName>
</protein>
<evidence type="ECO:0000313" key="3">
    <source>
        <dbReference type="Proteomes" id="UP000826271"/>
    </source>
</evidence>
<sequence>MWTVSDFPAYGMLSGWSTHGKLSCPYCMSGIKSFRLKHGRKPCFFDCHRQFLPLNHPYRYQKDNFTKGRIEIDPPFIRLTGEELEAVVASLPTIEFGKTKDKERIEGFGETHNWLKRSIFWDLPYWNTNLIRHNLDVMHIEKNMFDNVFNTVMDVKGKSKDNLNARLDLQSICKRWDLELKEVNEKYLKPKASYTLSKDQRQIVLKWIKNLRLPDGYVSNLARCVNLDDCSLHGMKSHDCHVFMQRLLPLAFRDLLPESVWNGLTELSQLYDAEKQAQIPNLTHKSLGVMRDNEFATWFCNYASVGDVYQELTSDPACIILDNELDDVAILTDANRQEEEVNPNELQPSRRELEEEFESDELEIGSMDLNEEELEEEESGNDNDLTSDDIIMSATRGKVKRRLMSDAGRHTSEQHDPANLEIKDKIELDELGREILIIEGKNFISVAAPRSMLGDMRGWKNLVGVLHGQMSKFMQFSKAIVVVLFPRDDATQKCKEIKVCTPPDYMRADIWEALWDTWEDPQFKKLQENNRKNRLSDRDGNGVVKSCSGTISIAHHAHRMETYTKLKEIRSQGSGNTILSPQGSSTFIPEAWAEACGGIKNRHNSYGFGKSNSGSFTFSGTIPSNNTSNLEYSGPSPGQYPPSASAPAGQYPPLAPAPAHSQYTATGSGQYPPPTPGYYPTPPPGYFMTPATQFHVPGNYIAPGQHPPVPTQQSDQLPSPDQRHSQEYIEFCNVIISIVNFDDHLARTNTLADISKVTNFAAAQHRNIALQYFDAPSASQNCSLLRLVTRDIGSWSLALLRSLLT</sequence>
<evidence type="ECO:0000256" key="1">
    <source>
        <dbReference type="SAM" id="MobiDB-lite"/>
    </source>
</evidence>
<dbReference type="Pfam" id="PF03004">
    <property type="entry name" value="Transposase_24"/>
    <property type="match status" value="1"/>
</dbReference>
<feature type="region of interest" description="Disordered" evidence="1">
    <location>
        <begin position="627"/>
        <end position="678"/>
    </location>
</feature>
<keyword evidence="3" id="KW-1185">Reference proteome</keyword>
<dbReference type="EMBL" id="WHWC01000008">
    <property type="protein sequence ID" value="KAG8378476.1"/>
    <property type="molecule type" value="Genomic_DNA"/>
</dbReference>
<evidence type="ECO:0000313" key="2">
    <source>
        <dbReference type="EMBL" id="KAG8378476.1"/>
    </source>
</evidence>
<reference evidence="2" key="1">
    <citation type="submission" date="2019-10" db="EMBL/GenBank/DDBJ databases">
        <authorList>
            <person name="Zhang R."/>
            <person name="Pan Y."/>
            <person name="Wang J."/>
            <person name="Ma R."/>
            <person name="Yu S."/>
        </authorList>
    </citation>
    <scope>NUCLEOTIDE SEQUENCE</scope>
    <source>
        <strain evidence="2">LA-IB0</strain>
        <tissue evidence="2">Leaf</tissue>
    </source>
</reference>